<dbReference type="Gene3D" id="2.60.120.1440">
    <property type="match status" value="1"/>
</dbReference>
<comment type="caution">
    <text evidence="4">The sequence shown here is derived from an EMBL/GenBank/DDBJ whole genome shotgun (WGS) entry which is preliminary data.</text>
</comment>
<dbReference type="Proteomes" id="UP000547058">
    <property type="component" value="Unassembled WGS sequence"/>
</dbReference>
<dbReference type="PANTHER" id="PTHR30273:SF2">
    <property type="entry name" value="PROTEIN FECR"/>
    <property type="match status" value="1"/>
</dbReference>
<dbReference type="PANTHER" id="PTHR30273">
    <property type="entry name" value="PERIPLASMIC SIGNAL SENSOR AND SIGMA FACTOR ACTIVATOR FECR-RELATED"/>
    <property type="match status" value="1"/>
</dbReference>
<feature type="domain" description="FecR protein" evidence="2">
    <location>
        <begin position="124"/>
        <end position="214"/>
    </location>
</feature>
<accession>A0A7W3FJY1</accession>
<keyword evidence="1" id="KW-0472">Membrane</keyword>
<dbReference type="AlphaFoldDB" id="A0A7W3FJY1"/>
<keyword evidence="5" id="KW-1185">Reference proteome</keyword>
<dbReference type="InterPro" id="IPR032623">
    <property type="entry name" value="FecR_N"/>
</dbReference>
<reference evidence="4 5" key="1">
    <citation type="submission" date="2020-08" db="EMBL/GenBank/DDBJ databases">
        <title>Stenotrophomonas tumulicola JCM 30961.</title>
        <authorList>
            <person name="Deng Y."/>
        </authorList>
    </citation>
    <scope>NUCLEOTIDE SEQUENCE [LARGE SCALE GENOMIC DNA]</scope>
    <source>
        <strain evidence="4 5">JCM 30961</strain>
    </source>
</reference>
<dbReference type="InterPro" id="IPR006860">
    <property type="entry name" value="FecR"/>
</dbReference>
<feature type="transmembrane region" description="Helical" evidence="1">
    <location>
        <begin position="89"/>
        <end position="108"/>
    </location>
</feature>
<evidence type="ECO:0000259" key="3">
    <source>
        <dbReference type="Pfam" id="PF16220"/>
    </source>
</evidence>
<evidence type="ECO:0000256" key="1">
    <source>
        <dbReference type="SAM" id="Phobius"/>
    </source>
</evidence>
<dbReference type="Gene3D" id="3.55.50.30">
    <property type="match status" value="1"/>
</dbReference>
<keyword evidence="1" id="KW-1133">Transmembrane helix</keyword>
<evidence type="ECO:0000313" key="4">
    <source>
        <dbReference type="EMBL" id="MBA8680879.1"/>
    </source>
</evidence>
<dbReference type="EMBL" id="JACGXS010000001">
    <property type="protein sequence ID" value="MBA8680879.1"/>
    <property type="molecule type" value="Genomic_DNA"/>
</dbReference>
<sequence>MDADHNPRRELDAVERQAHAWLVRLTSGEATAAEGELFRRWCAEDPAHGHAFAVARQQWEQVAQAGRCLEVAPLQRTVADERRRWSRRAFLGAMVAAPASLAVVAALHPPLGLWPTLSAVAADFHTGTGERLRIEPVPQVQVDLDTRTSLRRRASTDGAALELLEGQAAVHTRGRTPLRLFAGAGQVVADAGPALLDVRCIDGQVRVACLQGDIRIEHAQGRLQLQAGQQTRYDERLTGVVSEAIIAEVSAWTTGMLVFRRSPLSDVVAELNRYRRGRVVLRDERLANELVSGRFGIDDPEAALEQLRLSLSLQLRRLPGKIALLG</sequence>
<dbReference type="InterPro" id="IPR012373">
    <property type="entry name" value="Ferrdict_sens_TM"/>
</dbReference>
<dbReference type="RefSeq" id="WP_182338031.1">
    <property type="nucleotide sequence ID" value="NZ_JACGXS010000001.1"/>
</dbReference>
<protein>
    <submittedName>
        <fullName evidence="4">DUF4880 domain-containing protein</fullName>
    </submittedName>
</protein>
<proteinExistence type="predicted"/>
<dbReference type="Pfam" id="PF16220">
    <property type="entry name" value="DUF4880"/>
    <property type="match status" value="1"/>
</dbReference>
<organism evidence="4 5">
    <name type="scientific">Stenotrophomonas tumulicola</name>
    <dbReference type="NCBI Taxonomy" id="1685415"/>
    <lineage>
        <taxon>Bacteria</taxon>
        <taxon>Pseudomonadati</taxon>
        <taxon>Pseudomonadota</taxon>
        <taxon>Gammaproteobacteria</taxon>
        <taxon>Lysobacterales</taxon>
        <taxon>Lysobacteraceae</taxon>
        <taxon>Stenotrophomonas</taxon>
    </lineage>
</organism>
<gene>
    <name evidence="4" type="ORF">H4O11_03565</name>
</gene>
<evidence type="ECO:0000313" key="5">
    <source>
        <dbReference type="Proteomes" id="UP000547058"/>
    </source>
</evidence>
<dbReference type="PIRSF" id="PIRSF018266">
    <property type="entry name" value="FecR"/>
    <property type="match status" value="1"/>
</dbReference>
<keyword evidence="1" id="KW-0812">Transmembrane</keyword>
<evidence type="ECO:0000259" key="2">
    <source>
        <dbReference type="Pfam" id="PF04773"/>
    </source>
</evidence>
<dbReference type="Pfam" id="PF04773">
    <property type="entry name" value="FecR"/>
    <property type="match status" value="1"/>
</dbReference>
<dbReference type="GO" id="GO:0016989">
    <property type="term" value="F:sigma factor antagonist activity"/>
    <property type="evidence" value="ECO:0007669"/>
    <property type="project" value="TreeGrafter"/>
</dbReference>
<name>A0A7W3FJY1_9GAMM</name>
<feature type="domain" description="FecR N-terminal" evidence="3">
    <location>
        <begin position="16"/>
        <end position="55"/>
    </location>
</feature>